<organism evidence="2 3">
    <name type="scientific">Sorangium cellulosum (strain So ce56)</name>
    <name type="common">Polyangium cellulosum (strain So ce56)</name>
    <dbReference type="NCBI Taxonomy" id="448385"/>
    <lineage>
        <taxon>Bacteria</taxon>
        <taxon>Pseudomonadati</taxon>
        <taxon>Myxococcota</taxon>
        <taxon>Polyangia</taxon>
        <taxon>Polyangiales</taxon>
        <taxon>Polyangiaceae</taxon>
        <taxon>Sorangium</taxon>
    </lineage>
</organism>
<feature type="region of interest" description="Disordered" evidence="1">
    <location>
        <begin position="276"/>
        <end position="349"/>
    </location>
</feature>
<accession>A9FJP3</accession>
<reference evidence="2 3" key="1">
    <citation type="journal article" date="2007" name="Nat. Biotechnol.">
        <title>Complete genome sequence of the myxobacterium Sorangium cellulosum.</title>
        <authorList>
            <person name="Schneiker S."/>
            <person name="Perlova O."/>
            <person name="Kaiser O."/>
            <person name="Gerth K."/>
            <person name="Alici A."/>
            <person name="Altmeyer M.O."/>
            <person name="Bartels D."/>
            <person name="Bekel T."/>
            <person name="Beyer S."/>
            <person name="Bode E."/>
            <person name="Bode H.B."/>
            <person name="Bolten C.J."/>
            <person name="Choudhuri J.V."/>
            <person name="Doss S."/>
            <person name="Elnakady Y.A."/>
            <person name="Frank B."/>
            <person name="Gaigalat L."/>
            <person name="Goesmann A."/>
            <person name="Groeger C."/>
            <person name="Gross F."/>
            <person name="Jelsbak L."/>
            <person name="Jelsbak L."/>
            <person name="Kalinowski J."/>
            <person name="Kegler C."/>
            <person name="Knauber T."/>
            <person name="Konietzny S."/>
            <person name="Kopp M."/>
            <person name="Krause L."/>
            <person name="Krug D."/>
            <person name="Linke B."/>
            <person name="Mahmud T."/>
            <person name="Martinez-Arias R."/>
            <person name="McHardy A.C."/>
            <person name="Merai M."/>
            <person name="Meyer F."/>
            <person name="Mormann S."/>
            <person name="Munoz-Dorado J."/>
            <person name="Perez J."/>
            <person name="Pradella S."/>
            <person name="Rachid S."/>
            <person name="Raddatz G."/>
            <person name="Rosenau F."/>
            <person name="Rueckert C."/>
            <person name="Sasse F."/>
            <person name="Scharfe M."/>
            <person name="Schuster S.C."/>
            <person name="Suen G."/>
            <person name="Treuner-Lange A."/>
            <person name="Velicer G.J."/>
            <person name="Vorholter F.-J."/>
            <person name="Weissman K.J."/>
            <person name="Welch R.D."/>
            <person name="Wenzel S.C."/>
            <person name="Whitworth D.E."/>
            <person name="Wilhelm S."/>
            <person name="Wittmann C."/>
            <person name="Bloecker H."/>
            <person name="Puehler A."/>
            <person name="Mueller R."/>
        </authorList>
    </citation>
    <scope>NUCLEOTIDE SEQUENCE [LARGE SCALE GENOMIC DNA]</scope>
    <source>
        <strain evidence="3">So ce56</strain>
    </source>
</reference>
<dbReference type="eggNOG" id="COG1662">
    <property type="taxonomic scope" value="Bacteria"/>
</dbReference>
<dbReference type="RefSeq" id="WP_012234468.1">
    <property type="nucleotide sequence ID" value="NC_010162.1"/>
</dbReference>
<name>A9FJP3_SORC5</name>
<dbReference type="EMBL" id="AM746676">
    <property type="protein sequence ID" value="CAN91991.1"/>
    <property type="molecule type" value="Genomic_DNA"/>
</dbReference>
<keyword evidence="3" id="KW-1185">Reference proteome</keyword>
<dbReference type="AlphaFoldDB" id="A9FJP3"/>
<feature type="compositionally biased region" description="Pro residues" evidence="1">
    <location>
        <begin position="321"/>
        <end position="337"/>
    </location>
</feature>
<feature type="compositionally biased region" description="Low complexity" evidence="1">
    <location>
        <begin position="289"/>
        <end position="305"/>
    </location>
</feature>
<evidence type="ECO:0000313" key="3">
    <source>
        <dbReference type="Proteomes" id="UP000002139"/>
    </source>
</evidence>
<evidence type="ECO:0008006" key="4">
    <source>
        <dbReference type="Google" id="ProtNLM"/>
    </source>
</evidence>
<dbReference type="BioCyc" id="SCEL448385:SCE_RS09410-MONOMER"/>
<dbReference type="STRING" id="448385.sce1833"/>
<dbReference type="HOGENOM" id="CLU_054009_0_1_7"/>
<dbReference type="KEGG" id="scl:sce1833"/>
<dbReference type="Proteomes" id="UP000002139">
    <property type="component" value="Chromosome"/>
</dbReference>
<gene>
    <name evidence="2" type="ordered locus">sce1833</name>
</gene>
<protein>
    <recommendedName>
        <fullName evidence="4">Transposase</fullName>
    </recommendedName>
</protein>
<proteinExistence type="predicted"/>
<sequence length="349" mass="38568">MSLLSAEARARVVSQLVEGCSIASTCRLTGVSKPTVLALLLRIGAGCERLHNRIVRGVTCHVAQCDEIWSYVQKKQSRVTASDPAEYGDAYTFVGMASASKLIISYRVGKRDEENTRAFVKDLRARLTTIPQLYTDGWQPYIGAVGASFTGGVDYCQVVKNYSRRPRRDDEVRYEPPRDPFITKTPIFGIPDVEHASTSHVERQNWTIRMHIRRFTRLCNGFSRKLANHRAAVALHVAWYNLARIHESIRCTPAMEAGIARHVWSIPELVEAALAEPETEPPTPEPLKLRTPPAGTPTTPARALPNGRGFLRLVGAAPAAPVAPTPPEGPEPPPAPAPRRMVQLNLFNE</sequence>
<evidence type="ECO:0000313" key="2">
    <source>
        <dbReference type="EMBL" id="CAN91991.1"/>
    </source>
</evidence>
<evidence type="ECO:0000256" key="1">
    <source>
        <dbReference type="SAM" id="MobiDB-lite"/>
    </source>
</evidence>
<dbReference type="OrthoDB" id="4682509at2"/>